<accession>A0A9P4Y322</accession>
<reference evidence="3" key="1">
    <citation type="journal article" date="2020" name="Phytopathology">
        <title>Genome sequence of the chestnut blight fungus Cryphonectria parasitica EP155: A fundamental resource for an archetypical invasive plant pathogen.</title>
        <authorList>
            <person name="Crouch J.A."/>
            <person name="Dawe A."/>
            <person name="Aerts A."/>
            <person name="Barry K."/>
            <person name="Churchill A.C.L."/>
            <person name="Grimwood J."/>
            <person name="Hillman B."/>
            <person name="Milgroom M.G."/>
            <person name="Pangilinan J."/>
            <person name="Smith M."/>
            <person name="Salamov A."/>
            <person name="Schmutz J."/>
            <person name="Yadav J."/>
            <person name="Grigoriev I.V."/>
            <person name="Nuss D."/>
        </authorList>
    </citation>
    <scope>NUCLEOTIDE SEQUENCE</scope>
    <source>
        <strain evidence="3">EP155</strain>
    </source>
</reference>
<feature type="compositionally biased region" description="Basic and acidic residues" evidence="1">
    <location>
        <begin position="136"/>
        <end position="145"/>
    </location>
</feature>
<dbReference type="InterPro" id="IPR054289">
    <property type="entry name" value="DUF7025"/>
</dbReference>
<dbReference type="PANTHER" id="PTHR46411">
    <property type="entry name" value="FAMILY ATPASE, PUTATIVE-RELATED"/>
    <property type="match status" value="1"/>
</dbReference>
<keyword evidence="4" id="KW-1185">Reference proteome</keyword>
<dbReference type="Pfam" id="PF22942">
    <property type="entry name" value="DUF7025"/>
    <property type="match status" value="1"/>
</dbReference>
<evidence type="ECO:0000313" key="4">
    <source>
        <dbReference type="Proteomes" id="UP000803844"/>
    </source>
</evidence>
<protein>
    <submittedName>
        <fullName evidence="3">P-loop containing nucleoside triphosphate hydrolase protein</fullName>
    </submittedName>
</protein>
<dbReference type="InterPro" id="IPR027417">
    <property type="entry name" value="P-loop_NTPase"/>
</dbReference>
<evidence type="ECO:0000259" key="2">
    <source>
        <dbReference type="SMART" id="SM00382"/>
    </source>
</evidence>
<proteinExistence type="predicted"/>
<dbReference type="GO" id="GO:0016887">
    <property type="term" value="F:ATP hydrolysis activity"/>
    <property type="evidence" value="ECO:0007669"/>
    <property type="project" value="InterPro"/>
</dbReference>
<dbReference type="OrthoDB" id="10042665at2759"/>
<sequence>MTLFDFFSNKRARRSLSPKAAERSLPSNDVDTRDTPLPERICIHSNDIVDTLLEICEGSVLVPPSDAIPVRRNITILRPFKLLVYHENRIRDFAERLEDKFAHLLKAGSNVAHGTTDNSGETARDHIDIGAGTSKAEAKDDRSSEDNNSLERFLEGRSPIALLHIRCLLNFMDKEINARKKHLRSSSCEKITFSDVWHLFQPGEEVIDQGHKQVYRVLHVQIPMHRASSPLSRYFRSERGNYEKPATVECIYIDFDGERLGPVTKTFEIPRFDQEKPIRSLPIYPFARDLEHGFRDSLVERGKKLWEVIQVRPMHYRGRTIDTREEIDSQVMVDFSEVLGHAEDYGKSWKPKVEFITRSSEDPETDASERLCASDCCEAQGIIADRSIDRKKTNNFIDSLIPTTLAERPSLIIYPQTLQEMLDVKSTPTEDELVLMSYRVFGFILRSRKWAELDLTHLEYDNEDNRNSVLNAFDSLILPDGHKDMVQSLVTQHFRDKRVREKHADNKTYTDMRTDLIRGKGQGLVMLLHGAPGVGKTTTAEGIAETFQKPLFQITCGDLGTTAAEVQVELEKNFTLASRWDCILLLDEAEVFLASRERKDLQRNALVAVFLRVLEYYTGILFLTTNRVGDFDEAFASRIQMSLHYPKLNRDKTERIFQINIKLIERKFREQKRNIMLDWDAIRAFALQHFDANDSIDKQGLRWNGRQIRNACQTALAMAEFEALEGDMSAEKEPSSHVHLKLKHFLTVEKA</sequence>
<dbReference type="RefSeq" id="XP_040776602.1">
    <property type="nucleotide sequence ID" value="XM_040918874.1"/>
</dbReference>
<organism evidence="3 4">
    <name type="scientific">Cryphonectria parasitica (strain ATCC 38755 / EP155)</name>
    <dbReference type="NCBI Taxonomy" id="660469"/>
    <lineage>
        <taxon>Eukaryota</taxon>
        <taxon>Fungi</taxon>
        <taxon>Dikarya</taxon>
        <taxon>Ascomycota</taxon>
        <taxon>Pezizomycotina</taxon>
        <taxon>Sordariomycetes</taxon>
        <taxon>Sordariomycetidae</taxon>
        <taxon>Diaporthales</taxon>
        <taxon>Cryphonectriaceae</taxon>
        <taxon>Cryphonectria-Endothia species complex</taxon>
        <taxon>Cryphonectria</taxon>
    </lineage>
</organism>
<dbReference type="SMART" id="SM00382">
    <property type="entry name" value="AAA"/>
    <property type="match status" value="1"/>
</dbReference>
<dbReference type="GO" id="GO:0005524">
    <property type="term" value="F:ATP binding"/>
    <property type="evidence" value="ECO:0007669"/>
    <property type="project" value="InterPro"/>
</dbReference>
<dbReference type="InterPro" id="IPR003593">
    <property type="entry name" value="AAA+_ATPase"/>
</dbReference>
<dbReference type="Gene3D" id="3.40.50.300">
    <property type="entry name" value="P-loop containing nucleotide triphosphate hydrolases"/>
    <property type="match status" value="1"/>
</dbReference>
<name>A0A9P4Y322_CRYP1</name>
<dbReference type="EMBL" id="MU032347">
    <property type="protein sequence ID" value="KAF3765641.1"/>
    <property type="molecule type" value="Genomic_DNA"/>
</dbReference>
<feature type="region of interest" description="Disordered" evidence="1">
    <location>
        <begin position="17"/>
        <end position="36"/>
    </location>
</feature>
<dbReference type="AlphaFoldDB" id="A0A9P4Y322"/>
<feature type="domain" description="AAA+ ATPase" evidence="2">
    <location>
        <begin position="522"/>
        <end position="649"/>
    </location>
</feature>
<evidence type="ECO:0000313" key="3">
    <source>
        <dbReference type="EMBL" id="KAF3765641.1"/>
    </source>
</evidence>
<comment type="caution">
    <text evidence="3">The sequence shown here is derived from an EMBL/GenBank/DDBJ whole genome shotgun (WGS) entry which is preliminary data.</text>
</comment>
<gene>
    <name evidence="3" type="ORF">M406DRAFT_289856</name>
</gene>
<feature type="region of interest" description="Disordered" evidence="1">
    <location>
        <begin position="113"/>
        <end position="149"/>
    </location>
</feature>
<dbReference type="InterPro" id="IPR056599">
    <property type="entry name" value="AAA_lid_fung"/>
</dbReference>
<dbReference type="Pfam" id="PF23232">
    <property type="entry name" value="AAA_lid_13"/>
    <property type="match status" value="1"/>
</dbReference>
<dbReference type="GeneID" id="63836003"/>
<dbReference type="InterPro" id="IPR003959">
    <property type="entry name" value="ATPase_AAA_core"/>
</dbReference>
<keyword evidence="3" id="KW-0378">Hydrolase</keyword>
<dbReference type="Proteomes" id="UP000803844">
    <property type="component" value="Unassembled WGS sequence"/>
</dbReference>
<evidence type="ECO:0000256" key="1">
    <source>
        <dbReference type="SAM" id="MobiDB-lite"/>
    </source>
</evidence>
<dbReference type="SUPFAM" id="SSF52540">
    <property type="entry name" value="P-loop containing nucleoside triphosphate hydrolases"/>
    <property type="match status" value="1"/>
</dbReference>
<dbReference type="Pfam" id="PF00004">
    <property type="entry name" value="AAA"/>
    <property type="match status" value="1"/>
</dbReference>
<dbReference type="PANTHER" id="PTHR46411:SF2">
    <property type="entry name" value="AAA+ ATPASE DOMAIN-CONTAINING PROTEIN"/>
    <property type="match status" value="1"/>
</dbReference>